<evidence type="ECO:0000256" key="1">
    <source>
        <dbReference type="SAM" id="Coils"/>
    </source>
</evidence>
<accession>A0ABD5CJ72</accession>
<dbReference type="AlphaFoldDB" id="A0ABD5CJ72"/>
<name>A0ABD5CJ72_9BURK</name>
<evidence type="ECO:0000313" key="3">
    <source>
        <dbReference type="Proteomes" id="UP001245184"/>
    </source>
</evidence>
<organism evidence="2 3">
    <name type="scientific">Paraburkholderia graminis</name>
    <dbReference type="NCBI Taxonomy" id="60548"/>
    <lineage>
        <taxon>Bacteria</taxon>
        <taxon>Pseudomonadati</taxon>
        <taxon>Pseudomonadota</taxon>
        <taxon>Betaproteobacteria</taxon>
        <taxon>Burkholderiales</taxon>
        <taxon>Burkholderiaceae</taxon>
        <taxon>Paraburkholderia</taxon>
    </lineage>
</organism>
<comment type="caution">
    <text evidence="2">The sequence shown here is derived from an EMBL/GenBank/DDBJ whole genome shotgun (WGS) entry which is preliminary data.</text>
</comment>
<protein>
    <submittedName>
        <fullName evidence="2">Vacuolar-type H+-ATPase subunit I/STV1</fullName>
    </submittedName>
</protein>
<gene>
    <name evidence="2" type="ORF">QF025_004081</name>
</gene>
<feature type="coiled-coil region" evidence="1">
    <location>
        <begin position="95"/>
        <end position="143"/>
    </location>
</feature>
<reference evidence="2 3" key="1">
    <citation type="submission" date="2023-08" db="EMBL/GenBank/DDBJ databases">
        <title>Genome sequencing of plant associated microbes to promote plant fitness in Sorghum bicolor and Oryza sativa.</title>
        <authorList>
            <person name="Coleman-Derr D."/>
        </authorList>
    </citation>
    <scope>NUCLEOTIDE SEQUENCE [LARGE SCALE GENOMIC DNA]</scope>
    <source>
        <strain evidence="2 3">SLBN-33</strain>
    </source>
</reference>
<dbReference type="Proteomes" id="UP001245184">
    <property type="component" value="Unassembled WGS sequence"/>
</dbReference>
<keyword evidence="1" id="KW-0175">Coiled coil</keyword>
<dbReference type="RefSeq" id="WP_310033051.1">
    <property type="nucleotide sequence ID" value="NZ_JAVIZN010000002.1"/>
</dbReference>
<evidence type="ECO:0000313" key="2">
    <source>
        <dbReference type="EMBL" id="MDR6205361.1"/>
    </source>
</evidence>
<proteinExistence type="predicted"/>
<dbReference type="EMBL" id="JAVIZN010000002">
    <property type="protein sequence ID" value="MDR6205361.1"/>
    <property type="molecule type" value="Genomic_DNA"/>
</dbReference>
<sequence>MNTGLEEYKDAEYDRLTAALKAALLEIRSDPRLRATVAQVARMANCSRQQLYNEPRSWVVRRIKRIALSRKLSEKKESQTVEPNGVDDDSALQMLKEMRRENSQLFHDKRALLKQLEAARDEIKQLSRDLKSCEEELYELREQVKKASTPSSLRRTR</sequence>